<accession>A0ACA9KIX3</accession>
<evidence type="ECO:0000313" key="2">
    <source>
        <dbReference type="Proteomes" id="UP000789860"/>
    </source>
</evidence>
<reference evidence="1" key="1">
    <citation type="submission" date="2021-06" db="EMBL/GenBank/DDBJ databases">
        <authorList>
            <person name="Kallberg Y."/>
            <person name="Tangrot J."/>
            <person name="Rosling A."/>
        </authorList>
    </citation>
    <scope>NUCLEOTIDE SEQUENCE</scope>
    <source>
        <strain evidence="1">AU212A</strain>
    </source>
</reference>
<dbReference type="Proteomes" id="UP000789860">
    <property type="component" value="Unassembled WGS sequence"/>
</dbReference>
<dbReference type="EMBL" id="CAJVPM010001861">
    <property type="protein sequence ID" value="CAG8475286.1"/>
    <property type="molecule type" value="Genomic_DNA"/>
</dbReference>
<name>A0ACA9KIX3_9GLOM</name>
<organism evidence="1 2">
    <name type="scientific">Scutellospora calospora</name>
    <dbReference type="NCBI Taxonomy" id="85575"/>
    <lineage>
        <taxon>Eukaryota</taxon>
        <taxon>Fungi</taxon>
        <taxon>Fungi incertae sedis</taxon>
        <taxon>Mucoromycota</taxon>
        <taxon>Glomeromycotina</taxon>
        <taxon>Glomeromycetes</taxon>
        <taxon>Diversisporales</taxon>
        <taxon>Gigasporaceae</taxon>
        <taxon>Scutellospora</taxon>
    </lineage>
</organism>
<keyword evidence="2" id="KW-1185">Reference proteome</keyword>
<sequence length="220" mass="26238">MVYKTCQNCKLYKYHKGENAKQCYICEKKKLEKLRRMKKCKECKMRRNHKDKNAQQCNFCEQLIIKFSGNKIIDDWLASVINKANKFIEFIPFEKFRDISYLAEGGFSKIYKATCINGIKCWNGRKQIFGNLKKHPVVLKSLNNSEIINEHPETKNYMIVMDFAKYGDLHNHISKNFFALSCITFTDEKVMIIIYNFNIVLEKRDEEDDKFWDRPNVQNR</sequence>
<proteinExistence type="predicted"/>
<protein>
    <submittedName>
        <fullName evidence="1">9656_t:CDS:1</fullName>
    </submittedName>
</protein>
<evidence type="ECO:0000313" key="1">
    <source>
        <dbReference type="EMBL" id="CAG8475286.1"/>
    </source>
</evidence>
<comment type="caution">
    <text evidence="1">The sequence shown here is derived from an EMBL/GenBank/DDBJ whole genome shotgun (WGS) entry which is preliminary data.</text>
</comment>
<gene>
    <name evidence="1" type="ORF">SCALOS_LOCUS2196</name>
</gene>